<name>A0A6L6LQ21_9FIRM</name>
<evidence type="ECO:0000313" key="1">
    <source>
        <dbReference type="EMBL" id="MTS26806.1"/>
    </source>
</evidence>
<gene>
    <name evidence="1" type="ORF">GMD59_05835</name>
</gene>
<protein>
    <submittedName>
        <fullName evidence="1">Uncharacterized protein</fullName>
    </submittedName>
</protein>
<dbReference type="AlphaFoldDB" id="A0A6L6LQ21"/>
<evidence type="ECO:0000313" key="2">
    <source>
        <dbReference type="Proteomes" id="UP000472755"/>
    </source>
</evidence>
<comment type="caution">
    <text evidence="1">The sequence shown here is derived from an EMBL/GenBank/DDBJ whole genome shotgun (WGS) entry which is preliminary data.</text>
</comment>
<sequence length="84" mass="9847">MDKIAEFDFLSDFVAENCFDVEVCRDQLRVLWTAFCLHHGLIVDTHNYDLHLLKLWQEIQKTGDGTSEWADLDGFENFMCAYLV</sequence>
<proteinExistence type="predicted"/>
<reference evidence="1 2" key="1">
    <citation type="journal article" date="2019" name="Nat. Med.">
        <title>A library of human gut bacterial isolates paired with longitudinal multiomics data enables mechanistic microbiome research.</title>
        <authorList>
            <person name="Poyet M."/>
            <person name="Groussin M."/>
            <person name="Gibbons S.M."/>
            <person name="Avila-Pacheco J."/>
            <person name="Jiang X."/>
            <person name="Kearney S.M."/>
            <person name="Perrotta A.R."/>
            <person name="Berdy B."/>
            <person name="Zhao S."/>
            <person name="Lieberman T.D."/>
            <person name="Swanson P.K."/>
            <person name="Smith M."/>
            <person name="Roesemann S."/>
            <person name="Alexander J.E."/>
            <person name="Rich S.A."/>
            <person name="Livny J."/>
            <person name="Vlamakis H."/>
            <person name="Clish C."/>
            <person name="Bullock K."/>
            <person name="Deik A."/>
            <person name="Scott J."/>
            <person name="Pierce K.A."/>
            <person name="Xavier R.J."/>
            <person name="Alm E.J."/>
        </authorList>
    </citation>
    <scope>NUCLEOTIDE SEQUENCE [LARGE SCALE GENOMIC DNA]</scope>
    <source>
        <strain evidence="1 2">BIOML-A4</strain>
    </source>
</reference>
<dbReference type="Proteomes" id="UP000472755">
    <property type="component" value="Unassembled WGS sequence"/>
</dbReference>
<organism evidence="1 2">
    <name type="scientific">Ruthenibacterium lactatiformans</name>
    <dbReference type="NCBI Taxonomy" id="1550024"/>
    <lineage>
        <taxon>Bacteria</taxon>
        <taxon>Bacillati</taxon>
        <taxon>Bacillota</taxon>
        <taxon>Clostridia</taxon>
        <taxon>Eubacteriales</taxon>
        <taxon>Oscillospiraceae</taxon>
        <taxon>Ruthenibacterium</taxon>
    </lineage>
</organism>
<dbReference type="EMBL" id="WMZU01000007">
    <property type="protein sequence ID" value="MTS26806.1"/>
    <property type="molecule type" value="Genomic_DNA"/>
</dbReference>
<dbReference type="RefSeq" id="WP_055080670.1">
    <property type="nucleotide sequence ID" value="NZ_CBCSVS010000043.1"/>
</dbReference>
<accession>A0A6L6LQ21</accession>